<comment type="caution">
    <text evidence="2">The sequence shown here is derived from an EMBL/GenBank/DDBJ whole genome shotgun (WGS) entry which is preliminary data.</text>
</comment>
<keyword evidence="3" id="KW-1185">Reference proteome</keyword>
<proteinExistence type="predicted"/>
<reference evidence="2 3" key="2">
    <citation type="submission" date="2015-05" db="EMBL/GenBank/DDBJ databases">
        <authorList>
            <person name="Morales-Cruz A."/>
            <person name="Amrine K.C."/>
            <person name="Cantu D."/>
        </authorList>
    </citation>
    <scope>NUCLEOTIDE SEQUENCE [LARGE SCALE GENOMIC DNA]</scope>
    <source>
        <strain evidence="2">DA912</strain>
    </source>
</reference>
<accession>A0A0G2HUW9</accession>
<reference evidence="2 3" key="1">
    <citation type="submission" date="2015-05" db="EMBL/GenBank/DDBJ databases">
        <title>Distinctive expansion of gene families associated with plant cell wall degradation and secondary metabolism in the genomes of grapevine trunk pathogens.</title>
        <authorList>
            <person name="Lawrence D.P."/>
            <person name="Travadon R."/>
            <person name="Rolshausen P.E."/>
            <person name="Baumgartner K."/>
        </authorList>
    </citation>
    <scope>NUCLEOTIDE SEQUENCE [LARGE SCALE GENOMIC DNA]</scope>
    <source>
        <strain evidence="2">DA912</strain>
    </source>
</reference>
<dbReference type="Proteomes" id="UP000034680">
    <property type="component" value="Unassembled WGS sequence"/>
</dbReference>
<keyword evidence="1" id="KW-0472">Membrane</keyword>
<sequence>MQRMHLRKLQIKLNTTIRQIAGGGQALHAREMKKCSCVEQVRDDSAPIGGLRGEKTRLKTAQDFWDRLLLAAIGAALLLGPMWLMVLHNTLHPGLVTTTVCVGVPGLVTSWRLSKPNDVFSAKRRLTLPCLLSLWA</sequence>
<organism evidence="2 3">
    <name type="scientific">Diaporthe ampelina</name>
    <dbReference type="NCBI Taxonomy" id="1214573"/>
    <lineage>
        <taxon>Eukaryota</taxon>
        <taxon>Fungi</taxon>
        <taxon>Dikarya</taxon>
        <taxon>Ascomycota</taxon>
        <taxon>Pezizomycotina</taxon>
        <taxon>Sordariomycetes</taxon>
        <taxon>Sordariomycetidae</taxon>
        <taxon>Diaporthales</taxon>
        <taxon>Diaporthaceae</taxon>
        <taxon>Diaporthe</taxon>
    </lineage>
</organism>
<feature type="transmembrane region" description="Helical" evidence="1">
    <location>
        <begin position="94"/>
        <end position="114"/>
    </location>
</feature>
<keyword evidence="1" id="KW-1133">Transmembrane helix</keyword>
<dbReference type="OrthoDB" id="3546297at2759"/>
<evidence type="ECO:0000313" key="2">
    <source>
        <dbReference type="EMBL" id="KKY38573.1"/>
    </source>
</evidence>
<protein>
    <submittedName>
        <fullName evidence="2">Uncharacterized protein</fullName>
    </submittedName>
</protein>
<dbReference type="STRING" id="1214573.A0A0G2HUW9"/>
<keyword evidence="1" id="KW-0812">Transmembrane</keyword>
<dbReference type="AlphaFoldDB" id="A0A0G2HUW9"/>
<evidence type="ECO:0000256" key="1">
    <source>
        <dbReference type="SAM" id="Phobius"/>
    </source>
</evidence>
<name>A0A0G2HUW9_9PEZI</name>
<evidence type="ECO:0000313" key="3">
    <source>
        <dbReference type="Proteomes" id="UP000034680"/>
    </source>
</evidence>
<dbReference type="EMBL" id="LCUC01000056">
    <property type="protein sequence ID" value="KKY38573.1"/>
    <property type="molecule type" value="Genomic_DNA"/>
</dbReference>
<gene>
    <name evidence="2" type="ORF">UCDDA912_g01410</name>
</gene>
<feature type="transmembrane region" description="Helical" evidence="1">
    <location>
        <begin position="68"/>
        <end position="88"/>
    </location>
</feature>